<feature type="domain" description="Response regulatory" evidence="4">
    <location>
        <begin position="2"/>
        <end position="119"/>
    </location>
</feature>
<dbReference type="Pfam" id="PF04397">
    <property type="entry name" value="LytTR"/>
    <property type="match status" value="1"/>
</dbReference>
<dbReference type="SUPFAM" id="SSF52172">
    <property type="entry name" value="CheY-like"/>
    <property type="match status" value="1"/>
</dbReference>
<dbReference type="InterPro" id="IPR011006">
    <property type="entry name" value="CheY-like_superfamily"/>
</dbReference>
<evidence type="ECO:0000313" key="6">
    <source>
        <dbReference type="EMBL" id="SEH51133.1"/>
    </source>
</evidence>
<dbReference type="GO" id="GO:0000156">
    <property type="term" value="F:phosphorelay response regulator activity"/>
    <property type="evidence" value="ECO:0007669"/>
    <property type="project" value="InterPro"/>
</dbReference>
<evidence type="ECO:0000259" key="4">
    <source>
        <dbReference type="PROSITE" id="PS50110"/>
    </source>
</evidence>
<accession>A0A1H6IPT0</accession>
<dbReference type="Gene3D" id="2.40.50.1020">
    <property type="entry name" value="LytTr DNA-binding domain"/>
    <property type="match status" value="1"/>
</dbReference>
<evidence type="ECO:0000259" key="5">
    <source>
        <dbReference type="PROSITE" id="PS50930"/>
    </source>
</evidence>
<dbReference type="Pfam" id="PF00072">
    <property type="entry name" value="Response_reg"/>
    <property type="match status" value="1"/>
</dbReference>
<dbReference type="PROSITE" id="PS50930">
    <property type="entry name" value="HTH_LYTTR"/>
    <property type="match status" value="1"/>
</dbReference>
<feature type="modified residue" description="4-aspartylphosphate" evidence="3">
    <location>
        <position position="56"/>
    </location>
</feature>
<dbReference type="SMART" id="SM00448">
    <property type="entry name" value="REC"/>
    <property type="match status" value="1"/>
</dbReference>
<evidence type="ECO:0000313" key="7">
    <source>
        <dbReference type="Proteomes" id="UP000183190"/>
    </source>
</evidence>
<dbReference type="GO" id="GO:0003677">
    <property type="term" value="F:DNA binding"/>
    <property type="evidence" value="ECO:0007669"/>
    <property type="project" value="InterPro"/>
</dbReference>
<dbReference type="RefSeq" id="WP_074715121.1">
    <property type="nucleotide sequence ID" value="NZ_FNWV01000003.1"/>
</dbReference>
<dbReference type="Gene3D" id="3.40.50.2300">
    <property type="match status" value="1"/>
</dbReference>
<dbReference type="PANTHER" id="PTHR37299">
    <property type="entry name" value="TRANSCRIPTIONAL REGULATOR-RELATED"/>
    <property type="match status" value="1"/>
</dbReference>
<dbReference type="AlphaFoldDB" id="A0A1H6IPT0"/>
<proteinExistence type="predicted"/>
<protein>
    <recommendedName>
        <fullName evidence="1">Stage 0 sporulation protein A homolog</fullName>
    </recommendedName>
</protein>
<dbReference type="SMART" id="SM00850">
    <property type="entry name" value="LytTR"/>
    <property type="match status" value="1"/>
</dbReference>
<dbReference type="InterPro" id="IPR046947">
    <property type="entry name" value="LytR-like"/>
</dbReference>
<comment type="function">
    <text evidence="2">May play the central regulatory role in sporulation. It may be an element of the effector pathway responsible for the activation of sporulation genes in response to nutritional stress. Spo0A may act in concert with spo0H (a sigma factor) to control the expression of some genes that are critical to the sporulation process.</text>
</comment>
<gene>
    <name evidence="6" type="ORF">SAMN02910265_01117</name>
</gene>
<dbReference type="InterPro" id="IPR007492">
    <property type="entry name" value="LytTR_DNA-bd_dom"/>
</dbReference>
<dbReference type="EMBL" id="FNWV01000003">
    <property type="protein sequence ID" value="SEH51133.1"/>
    <property type="molecule type" value="Genomic_DNA"/>
</dbReference>
<dbReference type="Proteomes" id="UP000183190">
    <property type="component" value="Unassembled WGS sequence"/>
</dbReference>
<reference evidence="6 7" key="1">
    <citation type="submission" date="2016-10" db="EMBL/GenBank/DDBJ databases">
        <authorList>
            <person name="de Groot N.N."/>
        </authorList>
    </citation>
    <scope>NUCLEOTIDE SEQUENCE [LARGE SCALE GENOMIC DNA]</scope>
    <source>
        <strain evidence="6 7">YAD2003</strain>
    </source>
</reference>
<evidence type="ECO:0000256" key="2">
    <source>
        <dbReference type="ARBA" id="ARBA00024867"/>
    </source>
</evidence>
<dbReference type="PANTHER" id="PTHR37299:SF1">
    <property type="entry name" value="STAGE 0 SPORULATION PROTEIN A HOMOLOG"/>
    <property type="match status" value="1"/>
</dbReference>
<dbReference type="InterPro" id="IPR001789">
    <property type="entry name" value="Sig_transdc_resp-reg_receiver"/>
</dbReference>
<evidence type="ECO:0000256" key="3">
    <source>
        <dbReference type="PROSITE-ProRule" id="PRU00169"/>
    </source>
</evidence>
<keyword evidence="3" id="KW-0597">Phosphoprotein</keyword>
<feature type="domain" description="HTH LytTR-type" evidence="5">
    <location>
        <begin position="140"/>
        <end position="230"/>
    </location>
</feature>
<dbReference type="PROSITE" id="PS50110">
    <property type="entry name" value="RESPONSE_REGULATORY"/>
    <property type="match status" value="1"/>
</dbReference>
<sequence length="237" mass="27827">MNIAICDDEQRYITKVKEDLIALQSYENEFTFFEFKTGRELILDFTAGKYAVIILDIQMKGLNGVETARFLRDIDEKVIIIFLTSYEKFAVQGYEVRAFRYILKNQPRSIYMKQLSDAVHEYYRNTRYVIATADGSTKEEKLPTDDIIYIEVFSHKLLIHAKKGKFFTKGTLSEIETQFADLLFARLDKSSIVNIINIDYIRKNEIILINGETLFASRNHIKNIKQCFMDYSRSRWS</sequence>
<name>A0A1H6IPT0_RUMFL</name>
<evidence type="ECO:0000256" key="1">
    <source>
        <dbReference type="ARBA" id="ARBA00018672"/>
    </source>
</evidence>
<organism evidence="6 7">
    <name type="scientific">Ruminococcus flavefaciens</name>
    <dbReference type="NCBI Taxonomy" id="1265"/>
    <lineage>
        <taxon>Bacteria</taxon>
        <taxon>Bacillati</taxon>
        <taxon>Bacillota</taxon>
        <taxon>Clostridia</taxon>
        <taxon>Eubacteriales</taxon>
        <taxon>Oscillospiraceae</taxon>
        <taxon>Ruminococcus</taxon>
    </lineage>
</organism>